<gene>
    <name evidence="7" type="ORF">ACFO3F_09880</name>
</gene>
<feature type="transmembrane region" description="Helical" evidence="6">
    <location>
        <begin position="108"/>
        <end position="125"/>
    </location>
</feature>
<feature type="transmembrane region" description="Helical" evidence="6">
    <location>
        <begin position="177"/>
        <end position="195"/>
    </location>
</feature>
<evidence type="ECO:0000256" key="4">
    <source>
        <dbReference type="ARBA" id="ARBA00022989"/>
    </source>
</evidence>
<keyword evidence="5 6" id="KW-0472">Membrane</keyword>
<evidence type="ECO:0000256" key="1">
    <source>
        <dbReference type="ARBA" id="ARBA00004651"/>
    </source>
</evidence>
<accession>A0ABV9D9U8</accession>
<keyword evidence="4 6" id="KW-1133">Transmembrane helix</keyword>
<evidence type="ECO:0000256" key="2">
    <source>
        <dbReference type="ARBA" id="ARBA00022475"/>
    </source>
</evidence>
<feature type="transmembrane region" description="Helical" evidence="6">
    <location>
        <begin position="48"/>
        <end position="69"/>
    </location>
</feature>
<dbReference type="Proteomes" id="UP001595955">
    <property type="component" value="Unassembled WGS sequence"/>
</dbReference>
<feature type="transmembrane region" description="Helical" evidence="6">
    <location>
        <begin position="227"/>
        <end position="247"/>
    </location>
</feature>
<proteinExistence type="predicted"/>
<dbReference type="InterPro" id="IPR036259">
    <property type="entry name" value="MFS_trans_sf"/>
</dbReference>
<name>A0ABV9D9U8_9MICO</name>
<dbReference type="SUPFAM" id="SSF103473">
    <property type="entry name" value="MFS general substrate transporter"/>
    <property type="match status" value="1"/>
</dbReference>
<evidence type="ECO:0000256" key="5">
    <source>
        <dbReference type="ARBA" id="ARBA00023136"/>
    </source>
</evidence>
<dbReference type="EMBL" id="JBHSGF010000006">
    <property type="protein sequence ID" value="MFC4555556.1"/>
    <property type="molecule type" value="Genomic_DNA"/>
</dbReference>
<feature type="transmembrane region" description="Helical" evidence="6">
    <location>
        <begin position="20"/>
        <end position="42"/>
    </location>
</feature>
<dbReference type="InterPro" id="IPR011701">
    <property type="entry name" value="MFS"/>
</dbReference>
<comment type="subcellular location">
    <subcellularLocation>
        <location evidence="1">Cell membrane</location>
        <topology evidence="1">Multi-pass membrane protein</topology>
    </subcellularLocation>
</comment>
<evidence type="ECO:0000256" key="6">
    <source>
        <dbReference type="SAM" id="Phobius"/>
    </source>
</evidence>
<feature type="transmembrane region" description="Helical" evidence="6">
    <location>
        <begin position="302"/>
        <end position="328"/>
    </location>
</feature>
<reference evidence="8" key="1">
    <citation type="journal article" date="2019" name="Int. J. Syst. Evol. Microbiol.">
        <title>The Global Catalogue of Microorganisms (GCM) 10K type strain sequencing project: providing services to taxonomists for standard genome sequencing and annotation.</title>
        <authorList>
            <consortium name="The Broad Institute Genomics Platform"/>
            <consortium name="The Broad Institute Genome Sequencing Center for Infectious Disease"/>
            <person name="Wu L."/>
            <person name="Ma J."/>
        </authorList>
    </citation>
    <scope>NUCLEOTIDE SEQUENCE [LARGE SCALE GENOMIC DNA]</scope>
    <source>
        <strain evidence="8">JCM 3369</strain>
    </source>
</reference>
<protein>
    <submittedName>
        <fullName evidence="7">MFS transporter</fullName>
    </submittedName>
</protein>
<dbReference type="Pfam" id="PF07690">
    <property type="entry name" value="MFS_1"/>
    <property type="match status" value="1"/>
</dbReference>
<feature type="transmembrane region" description="Helical" evidence="6">
    <location>
        <begin position="349"/>
        <end position="371"/>
    </location>
</feature>
<feature type="transmembrane region" description="Helical" evidence="6">
    <location>
        <begin position="377"/>
        <end position="396"/>
    </location>
</feature>
<feature type="transmembrane region" description="Helical" evidence="6">
    <location>
        <begin position="81"/>
        <end position="102"/>
    </location>
</feature>
<evidence type="ECO:0000313" key="8">
    <source>
        <dbReference type="Proteomes" id="UP001595955"/>
    </source>
</evidence>
<dbReference type="PANTHER" id="PTHR23513">
    <property type="entry name" value="INTEGRAL MEMBRANE EFFLUX PROTEIN-RELATED"/>
    <property type="match status" value="1"/>
</dbReference>
<feature type="transmembrane region" description="Helical" evidence="6">
    <location>
        <begin position="259"/>
        <end position="282"/>
    </location>
</feature>
<keyword evidence="3 6" id="KW-0812">Transmembrane</keyword>
<evidence type="ECO:0000256" key="3">
    <source>
        <dbReference type="ARBA" id="ARBA00022692"/>
    </source>
</evidence>
<dbReference type="PANTHER" id="PTHR23513:SF6">
    <property type="entry name" value="MAJOR FACILITATOR SUPERFAMILY ASSOCIATED DOMAIN-CONTAINING PROTEIN"/>
    <property type="match status" value="1"/>
</dbReference>
<dbReference type="Gene3D" id="1.20.1250.20">
    <property type="entry name" value="MFS general substrate transporter like domains"/>
    <property type="match status" value="1"/>
</dbReference>
<comment type="caution">
    <text evidence="7">The sequence shown here is derived from an EMBL/GenBank/DDBJ whole genome shotgun (WGS) entry which is preliminary data.</text>
</comment>
<keyword evidence="8" id="KW-1185">Reference proteome</keyword>
<organism evidence="7 8">
    <name type="scientific">Georgenia faecalis</name>
    <dbReference type="NCBI Taxonomy" id="2483799"/>
    <lineage>
        <taxon>Bacteria</taxon>
        <taxon>Bacillati</taxon>
        <taxon>Actinomycetota</taxon>
        <taxon>Actinomycetes</taxon>
        <taxon>Micrococcales</taxon>
        <taxon>Bogoriellaceae</taxon>
        <taxon>Georgenia</taxon>
    </lineage>
</organism>
<sequence>MSRIGERILPQRLGTSFRWLIGSSWVSNIGDGIALAAGPLLVQSQTDSAFLVALAALVQRLPWLLLGLWAGAVADRVDRRLLVMGANLARAVVVVVLCTFIATGQASITVVLVSLFCLGVAEVFVDTTTSTLLPMLVQRRDLGTGNARVQAGFLVGNQLIGPPVGAFLFAAGMVRPFAVQAVAILLAVGLVSRIATTPGPVRASRTHVRQDIAEGVRWILGNPPVRTLALVILAFNVTWAAPGAILVKYALDHLEMGEVGFGLLTTASAVGGMISVAVYGWLERHVSLATLMRVCLSLEVLMHLGLALTTTGGVAIAIMGVFGMYAFVWSTVSSTVRQRAVPTELQGRVSAAYMVCVFGGVAVGQLLGGLIAEAWGLTAPFWFAFVGAGITLALVWRRLSHVAHAGEIGPDAAATGPDPA</sequence>
<dbReference type="RefSeq" id="WP_122823578.1">
    <property type="nucleotide sequence ID" value="NZ_CP033325.1"/>
</dbReference>
<keyword evidence="2" id="KW-1003">Cell membrane</keyword>
<evidence type="ECO:0000313" key="7">
    <source>
        <dbReference type="EMBL" id="MFC4555556.1"/>
    </source>
</evidence>
<dbReference type="CDD" id="cd06173">
    <property type="entry name" value="MFS_MefA_like"/>
    <property type="match status" value="1"/>
</dbReference>